<organism evidence="1">
    <name type="scientific">mine drainage metagenome</name>
    <dbReference type="NCBI Taxonomy" id="410659"/>
    <lineage>
        <taxon>unclassified sequences</taxon>
        <taxon>metagenomes</taxon>
        <taxon>ecological metagenomes</taxon>
    </lineage>
</organism>
<dbReference type="GO" id="GO:0008168">
    <property type="term" value="F:methyltransferase activity"/>
    <property type="evidence" value="ECO:0007669"/>
    <property type="project" value="UniProtKB-KW"/>
</dbReference>
<sequence>MANDRDGRAVQADFCLGGRSKSEILRCAQNDQRDRMESLFGTTEGSPEEKSPRDDKRIEALLDAFAWVYCECSFVELYAGQALADEVIAWLRERGFGLMGAYNMAFDHACRAVQADFLFGRRKQEQQRDPSLRSG</sequence>
<reference evidence="1" key="1">
    <citation type="submission" date="2013-08" db="EMBL/GenBank/DDBJ databases">
        <authorList>
            <person name="Mendez C."/>
            <person name="Richter M."/>
            <person name="Ferrer M."/>
            <person name="Sanchez J."/>
        </authorList>
    </citation>
    <scope>NUCLEOTIDE SEQUENCE</scope>
</reference>
<reference evidence="1" key="2">
    <citation type="journal article" date="2014" name="ISME J.">
        <title>Microbial stratification in low pH oxic and suboxic macroscopic growths along an acid mine drainage.</title>
        <authorList>
            <person name="Mendez-Garcia C."/>
            <person name="Mesa V."/>
            <person name="Sprenger R.R."/>
            <person name="Richter M."/>
            <person name="Diez M.S."/>
            <person name="Solano J."/>
            <person name="Bargiela R."/>
            <person name="Golyshina O.V."/>
            <person name="Manteca A."/>
            <person name="Ramos J.L."/>
            <person name="Gallego J.R."/>
            <person name="Llorente I."/>
            <person name="Martins Dos Santos V.A."/>
            <person name="Jensen O.N."/>
            <person name="Pelaez A.I."/>
            <person name="Sanchez J."/>
            <person name="Ferrer M."/>
        </authorList>
    </citation>
    <scope>NUCLEOTIDE SEQUENCE</scope>
</reference>
<protein>
    <submittedName>
        <fullName evidence="1">Methyltransferase, FkbM family</fullName>
    </submittedName>
</protein>
<keyword evidence="1" id="KW-0808">Transferase</keyword>
<accession>T1CJZ6</accession>
<comment type="caution">
    <text evidence="1">The sequence shown here is derived from an EMBL/GenBank/DDBJ whole genome shotgun (WGS) entry which is preliminary data.</text>
</comment>
<gene>
    <name evidence="1" type="ORF">B1A_07437</name>
</gene>
<proteinExistence type="predicted"/>
<dbReference type="GO" id="GO:0032259">
    <property type="term" value="P:methylation"/>
    <property type="evidence" value="ECO:0007669"/>
    <property type="project" value="UniProtKB-KW"/>
</dbReference>
<dbReference type="EMBL" id="AUZX01005360">
    <property type="protein sequence ID" value="EQD68205.1"/>
    <property type="molecule type" value="Genomic_DNA"/>
</dbReference>
<keyword evidence="1" id="KW-0489">Methyltransferase</keyword>
<evidence type="ECO:0000313" key="1">
    <source>
        <dbReference type="EMBL" id="EQD68205.1"/>
    </source>
</evidence>
<dbReference type="AlphaFoldDB" id="T1CJZ6"/>
<name>T1CJZ6_9ZZZZ</name>